<sequence length="70" mass="7972">MKAVIYDFVELKHDRSELVDGSDEVLREEERVSDAHRRSSAYGLLRRAQDTRRAEAGDDSPKNERPAAAE</sequence>
<reference evidence="2" key="1">
    <citation type="journal article" date="2014" name="Int. J. Syst. Evol. Microbiol.">
        <title>Complete genome sequence of Corynebacterium casei LMG S-19264T (=DSM 44701T), isolated from a smear-ripened cheese.</title>
        <authorList>
            <consortium name="US DOE Joint Genome Institute (JGI-PGF)"/>
            <person name="Walter F."/>
            <person name="Albersmeier A."/>
            <person name="Kalinowski J."/>
            <person name="Ruckert C."/>
        </authorList>
    </citation>
    <scope>NUCLEOTIDE SEQUENCE</scope>
    <source>
        <strain evidence="2">VKM B-2789</strain>
    </source>
</reference>
<dbReference type="EMBL" id="BSFM01000017">
    <property type="protein sequence ID" value="GLK85696.1"/>
    <property type="molecule type" value="Genomic_DNA"/>
</dbReference>
<dbReference type="AlphaFoldDB" id="A0A9W6JXJ3"/>
<dbReference type="Proteomes" id="UP001143330">
    <property type="component" value="Unassembled WGS sequence"/>
</dbReference>
<evidence type="ECO:0000256" key="1">
    <source>
        <dbReference type="SAM" id="MobiDB-lite"/>
    </source>
</evidence>
<feature type="compositionally biased region" description="Basic and acidic residues" evidence="1">
    <location>
        <begin position="47"/>
        <end position="70"/>
    </location>
</feature>
<evidence type="ECO:0000313" key="3">
    <source>
        <dbReference type="Proteomes" id="UP001143330"/>
    </source>
</evidence>
<comment type="caution">
    <text evidence="2">The sequence shown here is derived from an EMBL/GenBank/DDBJ whole genome shotgun (WGS) entry which is preliminary data.</text>
</comment>
<evidence type="ECO:0000313" key="2">
    <source>
        <dbReference type="EMBL" id="GLK85696.1"/>
    </source>
</evidence>
<feature type="compositionally biased region" description="Basic and acidic residues" evidence="1">
    <location>
        <begin position="19"/>
        <end position="37"/>
    </location>
</feature>
<dbReference type="RefSeq" id="WP_213359399.1">
    <property type="nucleotide sequence ID" value="NZ_BSFM01000017.1"/>
</dbReference>
<proteinExistence type="predicted"/>
<accession>A0A9W6JXJ3</accession>
<protein>
    <submittedName>
        <fullName evidence="2">Uncharacterized protein</fullName>
    </submittedName>
</protein>
<organism evidence="2 3">
    <name type="scientific">Ancylobacter defluvii</name>
    <dbReference type="NCBI Taxonomy" id="1282440"/>
    <lineage>
        <taxon>Bacteria</taxon>
        <taxon>Pseudomonadati</taxon>
        <taxon>Pseudomonadota</taxon>
        <taxon>Alphaproteobacteria</taxon>
        <taxon>Hyphomicrobiales</taxon>
        <taxon>Xanthobacteraceae</taxon>
        <taxon>Ancylobacter</taxon>
    </lineage>
</organism>
<name>A0A9W6JXJ3_9HYPH</name>
<feature type="region of interest" description="Disordered" evidence="1">
    <location>
        <begin position="19"/>
        <end position="70"/>
    </location>
</feature>
<reference evidence="2" key="2">
    <citation type="submission" date="2023-01" db="EMBL/GenBank/DDBJ databases">
        <authorList>
            <person name="Sun Q."/>
            <person name="Evtushenko L."/>
        </authorList>
    </citation>
    <scope>NUCLEOTIDE SEQUENCE</scope>
    <source>
        <strain evidence="2">VKM B-2789</strain>
    </source>
</reference>
<keyword evidence="3" id="KW-1185">Reference proteome</keyword>
<gene>
    <name evidence="2" type="ORF">GCM10017653_37660</name>
</gene>